<proteinExistence type="inferred from homology"/>
<dbReference type="InterPro" id="IPR050389">
    <property type="entry name" value="LysR-type_TF"/>
</dbReference>
<dbReference type="RefSeq" id="WP_052534541.1">
    <property type="nucleotide sequence ID" value="NZ_HG966617.1"/>
</dbReference>
<dbReference type="Proteomes" id="UP000032160">
    <property type="component" value="Chromosome I"/>
</dbReference>
<accession>X5MMS8</accession>
<name>X5MMS8_9HYPH</name>
<dbReference type="Pfam" id="PF00126">
    <property type="entry name" value="HTH_1"/>
    <property type="match status" value="1"/>
</dbReference>
<evidence type="ECO:0000313" key="7">
    <source>
        <dbReference type="EMBL" id="CDO60665.1"/>
    </source>
</evidence>
<dbReference type="InterPro" id="IPR005119">
    <property type="entry name" value="LysR_subst-bd"/>
</dbReference>
<dbReference type="OrthoDB" id="8455878at2"/>
<evidence type="ECO:0000256" key="5">
    <source>
        <dbReference type="ARBA" id="ARBA00023163"/>
    </source>
</evidence>
<dbReference type="InterPro" id="IPR036390">
    <property type="entry name" value="WH_DNA-bd_sf"/>
</dbReference>
<dbReference type="KEGG" id="pect:BN1012_Phect2452"/>
<evidence type="ECO:0000256" key="2">
    <source>
        <dbReference type="ARBA" id="ARBA00022458"/>
    </source>
</evidence>
<evidence type="ECO:0000256" key="3">
    <source>
        <dbReference type="ARBA" id="ARBA00023015"/>
    </source>
</evidence>
<dbReference type="PATRIC" id="fig|1458461.3.peg.2457"/>
<keyword evidence="3" id="KW-0805">Transcription regulation</keyword>
<dbReference type="GO" id="GO:0003700">
    <property type="term" value="F:DNA-binding transcription factor activity"/>
    <property type="evidence" value="ECO:0007669"/>
    <property type="project" value="InterPro"/>
</dbReference>
<dbReference type="SUPFAM" id="SSF53850">
    <property type="entry name" value="Periplasmic binding protein-like II"/>
    <property type="match status" value="1"/>
</dbReference>
<dbReference type="AlphaFoldDB" id="X5MMS8"/>
<dbReference type="STRING" id="1458461.BN1012_Phect2452"/>
<organism evidence="7 8">
    <name type="scientific">Candidatus Phaeomarinibacter ectocarpi</name>
    <dbReference type="NCBI Taxonomy" id="1458461"/>
    <lineage>
        <taxon>Bacteria</taxon>
        <taxon>Pseudomonadati</taxon>
        <taxon>Pseudomonadota</taxon>
        <taxon>Alphaproteobacteria</taxon>
        <taxon>Hyphomicrobiales</taxon>
        <taxon>Parvibaculaceae</taxon>
        <taxon>Candidatus Phaeomarinibacter</taxon>
    </lineage>
</organism>
<evidence type="ECO:0000259" key="6">
    <source>
        <dbReference type="PROSITE" id="PS50931"/>
    </source>
</evidence>
<dbReference type="EMBL" id="HG966617">
    <property type="protein sequence ID" value="CDO60665.1"/>
    <property type="molecule type" value="Genomic_DNA"/>
</dbReference>
<dbReference type="InterPro" id="IPR000847">
    <property type="entry name" value="LysR_HTH_N"/>
</dbReference>
<dbReference type="SUPFAM" id="SSF46785">
    <property type="entry name" value="Winged helix' DNA-binding domain"/>
    <property type="match status" value="1"/>
</dbReference>
<dbReference type="PRINTS" id="PR00039">
    <property type="entry name" value="HTHLYSR"/>
</dbReference>
<keyword evidence="8" id="KW-1185">Reference proteome</keyword>
<keyword evidence="5" id="KW-0804">Transcription</keyword>
<dbReference type="Gene3D" id="1.10.10.10">
    <property type="entry name" value="Winged helix-like DNA-binding domain superfamily/Winged helix DNA-binding domain"/>
    <property type="match status" value="1"/>
</dbReference>
<dbReference type="PANTHER" id="PTHR30118">
    <property type="entry name" value="HTH-TYPE TRANSCRIPTIONAL REGULATOR LEUO-RELATED"/>
    <property type="match status" value="1"/>
</dbReference>
<dbReference type="Pfam" id="PF03466">
    <property type="entry name" value="LysR_substrate"/>
    <property type="match status" value="1"/>
</dbReference>
<dbReference type="CDD" id="cd08417">
    <property type="entry name" value="PBP2_Nitroaromatics_like"/>
    <property type="match status" value="1"/>
</dbReference>
<protein>
    <submittedName>
        <fullName evidence="7">Transcriptional regulator, LysR family</fullName>
    </submittedName>
</protein>
<feature type="domain" description="HTH lysR-type" evidence="6">
    <location>
        <begin position="6"/>
        <end position="63"/>
    </location>
</feature>
<evidence type="ECO:0000313" key="8">
    <source>
        <dbReference type="Proteomes" id="UP000032160"/>
    </source>
</evidence>
<dbReference type="HOGENOM" id="CLU_039613_39_0_5"/>
<keyword evidence="2" id="KW-0536">Nodulation</keyword>
<keyword evidence="4" id="KW-0238">DNA-binding</keyword>
<reference evidence="7 8" key="1">
    <citation type="journal article" date="2014" name="Front. Genet.">
        <title>Genome and metabolic network of "Candidatus Phaeomarinobacter ectocarpi" Ec32, a new candidate genus of Alphaproteobacteria frequently associated with brown algae.</title>
        <authorList>
            <person name="Dittami S.M."/>
            <person name="Barbeyron T."/>
            <person name="Boyen C."/>
            <person name="Cambefort J."/>
            <person name="Collet G."/>
            <person name="Delage L."/>
            <person name="Gobet A."/>
            <person name="Groisillier A."/>
            <person name="Leblanc C."/>
            <person name="Michel G."/>
            <person name="Scornet D."/>
            <person name="Siegel A."/>
            <person name="Tapia J.E."/>
            <person name="Tonon T."/>
        </authorList>
    </citation>
    <scope>NUCLEOTIDE SEQUENCE [LARGE SCALE GENOMIC DNA]</scope>
    <source>
        <strain evidence="7 8">Ec32</strain>
    </source>
</reference>
<dbReference type="PROSITE" id="PS50931">
    <property type="entry name" value="HTH_LYSR"/>
    <property type="match status" value="1"/>
</dbReference>
<dbReference type="GO" id="GO:0003677">
    <property type="term" value="F:DNA binding"/>
    <property type="evidence" value="ECO:0007669"/>
    <property type="project" value="UniProtKB-KW"/>
</dbReference>
<dbReference type="InterPro" id="IPR036388">
    <property type="entry name" value="WH-like_DNA-bd_sf"/>
</dbReference>
<sequence>MNFRDLDLNLLMVFNAVYQERSTSLAAKRLGISQPAVSNALKRLRTFTGDTLFYKSGSGVAPTRTAVTLAIPIGHALDTVENSLRAVRSFDPATSTRTFTIAVTDIIKRSLLPALVTLARQMAPNIVLEFVPHPAGRTTEALVGGEVDIAGIASFQITPELVTKHIWRERMGVILSKDHPLAELGSLSIEQLNQLTYIKSAQIPLVFEHIENIFQSHGVNRHFACQTADTESMYELVAISDLVMIAGLNFARQHNVDGRIATLEIPFELPGVDFNLGWTQASEADEGHRWLREHMISILQSAGRVMKFEMPRAA</sequence>
<gene>
    <name evidence="7" type="ORF">BN1012_Phect2452</name>
</gene>
<evidence type="ECO:0000256" key="1">
    <source>
        <dbReference type="ARBA" id="ARBA00009437"/>
    </source>
</evidence>
<dbReference type="InterPro" id="IPR037402">
    <property type="entry name" value="YidZ_PBP2"/>
</dbReference>
<dbReference type="PANTHER" id="PTHR30118:SF15">
    <property type="entry name" value="TRANSCRIPTIONAL REGULATORY PROTEIN"/>
    <property type="match status" value="1"/>
</dbReference>
<comment type="similarity">
    <text evidence="1">Belongs to the LysR transcriptional regulatory family.</text>
</comment>
<dbReference type="Gene3D" id="3.40.190.10">
    <property type="entry name" value="Periplasmic binding protein-like II"/>
    <property type="match status" value="2"/>
</dbReference>
<evidence type="ECO:0000256" key="4">
    <source>
        <dbReference type="ARBA" id="ARBA00023125"/>
    </source>
</evidence>